<organism evidence="3 4">
    <name type="scientific">Plantibacter cousiniae</name>
    <name type="common">nom. nud.</name>
    <dbReference type="NCBI Taxonomy" id="199709"/>
    <lineage>
        <taxon>Bacteria</taxon>
        <taxon>Bacillati</taxon>
        <taxon>Actinomycetota</taxon>
        <taxon>Actinomycetes</taxon>
        <taxon>Micrococcales</taxon>
        <taxon>Microbacteriaceae</taxon>
        <taxon>Plantibacter</taxon>
    </lineage>
</organism>
<sequence length="280" mass="29967">MTAPALSVQLYSIKEHLDQGLDDALARLAGMGLREVEAFDFVSRAPELREAFDRHGLAARTGHATLLSDEIRFGDQVMPVAPPEEVFAAAKTLGLEIVIDAFVSPDRWLDEAAVADTASRLNAAAERAADHGLRVGYHNHSQEFVASFGGRSAFEVFADQLRDDVALEVDLFWAATAGQDVPALLGRLGDRVQALHVKDGLLPADPFAPGAAPFVPTSLDQRPFGQGEVPLRESLAAAPSARFAIIEFDHYGAGDIFDGIRASVDALVAEQLVSTEAAVR</sequence>
<dbReference type="RefSeq" id="WP_079707027.1">
    <property type="nucleotide sequence ID" value="NZ_FUZO01000002.1"/>
</dbReference>
<dbReference type="Proteomes" id="UP000190827">
    <property type="component" value="Unassembled WGS sequence"/>
</dbReference>
<dbReference type="Pfam" id="PF01261">
    <property type="entry name" value="AP_endonuc_2"/>
    <property type="match status" value="1"/>
</dbReference>
<feature type="domain" description="Xylose isomerase-like TIM barrel" evidence="2">
    <location>
        <begin position="44"/>
        <end position="236"/>
    </location>
</feature>
<evidence type="ECO:0000256" key="1">
    <source>
        <dbReference type="ARBA" id="ARBA00023277"/>
    </source>
</evidence>
<name>A0ABY1LPQ2_9MICO</name>
<dbReference type="GO" id="GO:0016853">
    <property type="term" value="F:isomerase activity"/>
    <property type="evidence" value="ECO:0007669"/>
    <property type="project" value="UniProtKB-KW"/>
</dbReference>
<dbReference type="SUPFAM" id="SSF51658">
    <property type="entry name" value="Xylose isomerase-like"/>
    <property type="match status" value="1"/>
</dbReference>
<evidence type="ECO:0000259" key="2">
    <source>
        <dbReference type="Pfam" id="PF01261"/>
    </source>
</evidence>
<gene>
    <name evidence="3" type="ORF">SAMN06295973_3106</name>
</gene>
<comment type="caution">
    <text evidence="3">The sequence shown here is derived from an EMBL/GenBank/DDBJ whole genome shotgun (WGS) entry which is preliminary data.</text>
</comment>
<dbReference type="PANTHER" id="PTHR12110">
    <property type="entry name" value="HYDROXYPYRUVATE ISOMERASE"/>
    <property type="match status" value="1"/>
</dbReference>
<protein>
    <submittedName>
        <fullName evidence="3">Sugar phosphate isomerase/epimerase</fullName>
    </submittedName>
</protein>
<dbReference type="EMBL" id="FUZO01000002">
    <property type="protein sequence ID" value="SKC70204.1"/>
    <property type="molecule type" value="Genomic_DNA"/>
</dbReference>
<dbReference type="InterPro" id="IPR050312">
    <property type="entry name" value="IolE/XylAMocC-like"/>
</dbReference>
<dbReference type="InterPro" id="IPR036237">
    <property type="entry name" value="Xyl_isomerase-like_sf"/>
</dbReference>
<keyword evidence="1" id="KW-0119">Carbohydrate metabolism</keyword>
<evidence type="ECO:0000313" key="3">
    <source>
        <dbReference type="EMBL" id="SKC70204.1"/>
    </source>
</evidence>
<dbReference type="Gene3D" id="3.20.20.150">
    <property type="entry name" value="Divalent-metal-dependent TIM barrel enzymes"/>
    <property type="match status" value="1"/>
</dbReference>
<reference evidence="3 4" key="1">
    <citation type="submission" date="2017-02" db="EMBL/GenBank/DDBJ databases">
        <authorList>
            <person name="Varghese N."/>
            <person name="Submissions S."/>
        </authorList>
    </citation>
    <scope>NUCLEOTIDE SEQUENCE [LARGE SCALE GENOMIC DNA]</scope>
    <source>
        <strain evidence="3 4">VKM Ac-1787</strain>
    </source>
</reference>
<keyword evidence="4" id="KW-1185">Reference proteome</keyword>
<proteinExistence type="predicted"/>
<evidence type="ECO:0000313" key="4">
    <source>
        <dbReference type="Proteomes" id="UP000190827"/>
    </source>
</evidence>
<accession>A0ABY1LPQ2</accession>
<dbReference type="InterPro" id="IPR013022">
    <property type="entry name" value="Xyl_isomerase-like_TIM-brl"/>
</dbReference>
<keyword evidence="3" id="KW-0413">Isomerase</keyword>
<dbReference type="PANTHER" id="PTHR12110:SF41">
    <property type="entry name" value="INOSOSE DEHYDRATASE"/>
    <property type="match status" value="1"/>
</dbReference>